<evidence type="ECO:0000313" key="2">
    <source>
        <dbReference type="Proteomes" id="UP001217089"/>
    </source>
</evidence>
<protein>
    <submittedName>
        <fullName evidence="1">Uncharacterized protein</fullName>
    </submittedName>
</protein>
<sequence>METIFSGDMVVLDKISLKPVIQVLSYLEAVLSFTSIFCPNSPTAIFLVPFTVIPSIFTNWISSVGSLYKVTVINPHVFQKGSQYF</sequence>
<dbReference type="EMBL" id="JARBDR010000657">
    <property type="protein sequence ID" value="KAJ8308824.1"/>
    <property type="molecule type" value="Genomic_DNA"/>
</dbReference>
<reference evidence="1 2" key="1">
    <citation type="submission" date="2022-12" db="EMBL/GenBank/DDBJ databases">
        <title>Chromosome-level genome of Tegillarca granosa.</title>
        <authorList>
            <person name="Kim J."/>
        </authorList>
    </citation>
    <scope>NUCLEOTIDE SEQUENCE [LARGE SCALE GENOMIC DNA]</scope>
    <source>
        <strain evidence="1">Teg-2019</strain>
        <tissue evidence="1">Adductor muscle</tissue>
    </source>
</reference>
<accession>A0ABQ9EUG4</accession>
<keyword evidence="2" id="KW-1185">Reference proteome</keyword>
<evidence type="ECO:0000313" key="1">
    <source>
        <dbReference type="EMBL" id="KAJ8308824.1"/>
    </source>
</evidence>
<organism evidence="1 2">
    <name type="scientific">Tegillarca granosa</name>
    <name type="common">Malaysian cockle</name>
    <name type="synonym">Anadara granosa</name>
    <dbReference type="NCBI Taxonomy" id="220873"/>
    <lineage>
        <taxon>Eukaryota</taxon>
        <taxon>Metazoa</taxon>
        <taxon>Spiralia</taxon>
        <taxon>Lophotrochozoa</taxon>
        <taxon>Mollusca</taxon>
        <taxon>Bivalvia</taxon>
        <taxon>Autobranchia</taxon>
        <taxon>Pteriomorphia</taxon>
        <taxon>Arcoida</taxon>
        <taxon>Arcoidea</taxon>
        <taxon>Arcidae</taxon>
        <taxon>Tegillarca</taxon>
    </lineage>
</organism>
<comment type="caution">
    <text evidence="1">The sequence shown here is derived from an EMBL/GenBank/DDBJ whole genome shotgun (WGS) entry which is preliminary data.</text>
</comment>
<name>A0ABQ9EUG4_TEGGR</name>
<dbReference type="Proteomes" id="UP001217089">
    <property type="component" value="Unassembled WGS sequence"/>
</dbReference>
<gene>
    <name evidence="1" type="ORF">KUTeg_013698</name>
</gene>
<proteinExistence type="predicted"/>